<gene>
    <name evidence="1" type="ORF">BCM02_102859</name>
</gene>
<reference evidence="1 2" key="1">
    <citation type="submission" date="2019-07" db="EMBL/GenBank/DDBJ databases">
        <title>Genomic Encyclopedia of Type Strains, Phase III (KMG-III): the genomes of soil and plant-associated and newly described type strains.</title>
        <authorList>
            <person name="Whitman W."/>
        </authorList>
    </citation>
    <scope>NUCLEOTIDE SEQUENCE [LARGE SCALE GENOMIC DNA]</scope>
    <source>
        <strain evidence="1 2">BL24</strain>
    </source>
</reference>
<dbReference type="EMBL" id="VNHS01000002">
    <property type="protein sequence ID" value="TYP78282.1"/>
    <property type="molecule type" value="Genomic_DNA"/>
</dbReference>
<sequence>MGQNFVLINHSKRELIGFAHLPAGKVRELAGNPVTAAITTWYLLQNSGDNILFTEEELIEDGFSDVTNNVIETLIQNGILQDNGIEVFDEEEPEIYMRKLENVWIK</sequence>
<evidence type="ECO:0000313" key="2">
    <source>
        <dbReference type="Proteomes" id="UP000323257"/>
    </source>
</evidence>
<evidence type="ECO:0000313" key="1">
    <source>
        <dbReference type="EMBL" id="TYP78282.1"/>
    </source>
</evidence>
<keyword evidence="2" id="KW-1185">Reference proteome</keyword>
<organism evidence="1 2">
    <name type="scientific">Paenibacillus methanolicus</name>
    <dbReference type="NCBI Taxonomy" id="582686"/>
    <lineage>
        <taxon>Bacteria</taxon>
        <taxon>Bacillati</taxon>
        <taxon>Bacillota</taxon>
        <taxon>Bacilli</taxon>
        <taxon>Bacillales</taxon>
        <taxon>Paenibacillaceae</taxon>
        <taxon>Paenibacillus</taxon>
    </lineage>
</organism>
<name>A0A5S5CIF5_9BACL</name>
<proteinExistence type="predicted"/>
<protein>
    <submittedName>
        <fullName evidence="1">Uncharacterized protein</fullName>
    </submittedName>
</protein>
<comment type="caution">
    <text evidence="1">The sequence shown here is derived from an EMBL/GenBank/DDBJ whole genome shotgun (WGS) entry which is preliminary data.</text>
</comment>
<dbReference type="AlphaFoldDB" id="A0A5S5CIF5"/>
<accession>A0A5S5CIF5</accession>
<dbReference type="Proteomes" id="UP000323257">
    <property type="component" value="Unassembled WGS sequence"/>
</dbReference>
<dbReference type="RefSeq" id="WP_148928718.1">
    <property type="nucleotide sequence ID" value="NZ_VNHS01000002.1"/>
</dbReference>
<dbReference type="OrthoDB" id="6198373at2"/>